<dbReference type="InterPro" id="IPR035661">
    <property type="entry name" value="EMP46/EMP47_N"/>
</dbReference>
<evidence type="ECO:0000256" key="8">
    <source>
        <dbReference type="SAM" id="SignalP"/>
    </source>
</evidence>
<accession>A0A2B7YS75</accession>
<dbReference type="InterPro" id="IPR051136">
    <property type="entry name" value="Intracellular_Lectin-GPT"/>
</dbReference>
<dbReference type="GO" id="GO:0000139">
    <property type="term" value="C:Golgi membrane"/>
    <property type="evidence" value="ECO:0007669"/>
    <property type="project" value="TreeGrafter"/>
</dbReference>
<dbReference type="AlphaFoldDB" id="A0A2B7YS75"/>
<name>A0A2B7YS75_POLH7</name>
<evidence type="ECO:0000313" key="11">
    <source>
        <dbReference type="Proteomes" id="UP000224634"/>
    </source>
</evidence>
<dbReference type="STRING" id="1447883.A0A2B7YS75"/>
<dbReference type="GO" id="GO:0005793">
    <property type="term" value="C:endoplasmic reticulum-Golgi intermediate compartment"/>
    <property type="evidence" value="ECO:0007669"/>
    <property type="project" value="TreeGrafter"/>
</dbReference>
<evidence type="ECO:0000256" key="2">
    <source>
        <dbReference type="ARBA" id="ARBA00022692"/>
    </source>
</evidence>
<dbReference type="EMBL" id="PDNA01000020">
    <property type="protein sequence ID" value="PGH23738.1"/>
    <property type="molecule type" value="Genomic_DNA"/>
</dbReference>
<evidence type="ECO:0000259" key="9">
    <source>
        <dbReference type="PROSITE" id="PS51328"/>
    </source>
</evidence>
<dbReference type="SUPFAM" id="SSF49899">
    <property type="entry name" value="Concanavalin A-like lectins/glucanases"/>
    <property type="match status" value="1"/>
</dbReference>
<comment type="caution">
    <text evidence="10">The sequence shown here is derived from an EMBL/GenBank/DDBJ whole genome shotgun (WGS) entry which is preliminary data.</text>
</comment>
<evidence type="ECO:0000313" key="10">
    <source>
        <dbReference type="EMBL" id="PGH23738.1"/>
    </source>
</evidence>
<evidence type="ECO:0000256" key="7">
    <source>
        <dbReference type="SAM" id="Phobius"/>
    </source>
</evidence>
<protein>
    <recommendedName>
        <fullName evidence="9">L-type lectin-like domain-containing protein</fullName>
    </recommendedName>
</protein>
<dbReference type="PANTHER" id="PTHR12223:SF28">
    <property type="entry name" value="LECTIN, MANNOSE BINDING 1 LIKE"/>
    <property type="match status" value="1"/>
</dbReference>
<dbReference type="Proteomes" id="UP000224634">
    <property type="component" value="Unassembled WGS sequence"/>
</dbReference>
<feature type="transmembrane region" description="Helical" evidence="7">
    <location>
        <begin position="395"/>
        <end position="416"/>
    </location>
</feature>
<feature type="region of interest" description="Disordered" evidence="6">
    <location>
        <begin position="243"/>
        <end position="288"/>
    </location>
</feature>
<reference evidence="10 11" key="1">
    <citation type="submission" date="2017-10" db="EMBL/GenBank/DDBJ databases">
        <title>Comparative genomics in systemic dimorphic fungi from Ajellomycetaceae.</title>
        <authorList>
            <person name="Munoz J.F."/>
            <person name="Mcewen J.G."/>
            <person name="Clay O.K."/>
            <person name="Cuomo C.A."/>
        </authorList>
    </citation>
    <scope>NUCLEOTIDE SEQUENCE [LARGE SCALE GENOMIC DNA]</scope>
    <source>
        <strain evidence="10 11">UAMH7299</strain>
    </source>
</reference>
<feature type="chain" id="PRO_5012699365" description="L-type lectin-like domain-containing protein" evidence="8">
    <location>
        <begin position="24"/>
        <end position="428"/>
    </location>
</feature>
<gene>
    <name evidence="10" type="ORF">AJ80_02167</name>
</gene>
<evidence type="ECO:0000256" key="5">
    <source>
        <dbReference type="ARBA" id="ARBA00023136"/>
    </source>
</evidence>
<dbReference type="Pfam" id="PF03388">
    <property type="entry name" value="Lectin_leg-like"/>
    <property type="match status" value="1"/>
</dbReference>
<evidence type="ECO:0000256" key="6">
    <source>
        <dbReference type="SAM" id="MobiDB-lite"/>
    </source>
</evidence>
<dbReference type="PROSITE" id="PS51328">
    <property type="entry name" value="L_LECTIN_LIKE"/>
    <property type="match status" value="1"/>
</dbReference>
<proteinExistence type="predicted"/>
<dbReference type="Gene3D" id="2.60.120.200">
    <property type="match status" value="1"/>
</dbReference>
<keyword evidence="3 8" id="KW-0732">Signal</keyword>
<dbReference type="GO" id="GO:0006888">
    <property type="term" value="P:endoplasmic reticulum to Golgi vesicle-mediated transport"/>
    <property type="evidence" value="ECO:0007669"/>
    <property type="project" value="TreeGrafter"/>
</dbReference>
<keyword evidence="4 7" id="KW-1133">Transmembrane helix</keyword>
<keyword evidence="5 7" id="KW-0472">Membrane</keyword>
<dbReference type="GO" id="GO:0005789">
    <property type="term" value="C:endoplasmic reticulum membrane"/>
    <property type="evidence" value="ECO:0007669"/>
    <property type="project" value="TreeGrafter"/>
</dbReference>
<keyword evidence="11" id="KW-1185">Reference proteome</keyword>
<keyword evidence="2 7" id="KW-0812">Transmembrane</keyword>
<feature type="compositionally biased region" description="Low complexity" evidence="6">
    <location>
        <begin position="243"/>
        <end position="258"/>
    </location>
</feature>
<feature type="domain" description="L-type lectin-like" evidence="9">
    <location>
        <begin position="24"/>
        <end position="240"/>
    </location>
</feature>
<dbReference type="OrthoDB" id="10265193at2759"/>
<dbReference type="PANTHER" id="PTHR12223">
    <property type="entry name" value="VESICULAR MANNOSE-BINDING LECTIN"/>
    <property type="match status" value="1"/>
</dbReference>
<dbReference type="InterPro" id="IPR005052">
    <property type="entry name" value="Lectin_leg"/>
</dbReference>
<evidence type="ECO:0000256" key="1">
    <source>
        <dbReference type="ARBA" id="ARBA00004479"/>
    </source>
</evidence>
<comment type="subcellular location">
    <subcellularLocation>
        <location evidence="1">Membrane</location>
        <topology evidence="1">Single-pass type I membrane protein</topology>
    </subcellularLocation>
</comment>
<evidence type="ECO:0000256" key="4">
    <source>
        <dbReference type="ARBA" id="ARBA00022989"/>
    </source>
</evidence>
<dbReference type="CDD" id="cd06903">
    <property type="entry name" value="lectin_EMP46_EMP47"/>
    <property type="match status" value="1"/>
</dbReference>
<dbReference type="GO" id="GO:0005537">
    <property type="term" value="F:D-mannose binding"/>
    <property type="evidence" value="ECO:0007669"/>
    <property type="project" value="TreeGrafter"/>
</dbReference>
<dbReference type="InterPro" id="IPR013320">
    <property type="entry name" value="ConA-like_dom_sf"/>
</dbReference>
<evidence type="ECO:0000256" key="3">
    <source>
        <dbReference type="ARBA" id="ARBA00022729"/>
    </source>
</evidence>
<organism evidence="10 11">
    <name type="scientific">Polytolypa hystricis (strain UAMH7299)</name>
    <dbReference type="NCBI Taxonomy" id="1447883"/>
    <lineage>
        <taxon>Eukaryota</taxon>
        <taxon>Fungi</taxon>
        <taxon>Dikarya</taxon>
        <taxon>Ascomycota</taxon>
        <taxon>Pezizomycotina</taxon>
        <taxon>Eurotiomycetes</taxon>
        <taxon>Eurotiomycetidae</taxon>
        <taxon>Onygenales</taxon>
        <taxon>Onygenales incertae sedis</taxon>
        <taxon>Polytolypa</taxon>
    </lineage>
</organism>
<feature type="signal peptide" evidence="8">
    <location>
        <begin position="1"/>
        <end position="23"/>
    </location>
</feature>
<sequence length="428" mass="46933">MVKPWGITRIFSYAPLFASLALADSLVPSTSFGHDRKISPDGSTIPGWDIAGDGHVPELFSDRIILTPPYAGNKRGSLWAQNPVAQSEWNVDFSFRASGEERGSGNLQLWYVKDGRNKVGTSSIYTVGQFDGFALVVDQHGGKGGMIRGFLNDGNTDYQSHVAVDSLAFGHCEYSYRNLGRPSRINIRQSATEFEVTVDQKPCFKTDKVFLHPGNNLGVTAASAENPDNFEAFRFLLMATDSNGNAPNANENSNKNTNHGQRDYKAQRQPNSDTGTGSGSPPPAAGIDPAALSSLQARVSDLTTSTNRLLTDLSSLSAKLDERFGSLANRDQASSLEQRLQRVEKLVEALQRDFAGKDYAKEFRKLGDAVRESQRGVMEHVKDSSHVILSSTPRMGFFIFAIVGVQLALAATYILYKRRRANMPKKFL</sequence>
<dbReference type="GO" id="GO:0030134">
    <property type="term" value="C:COPII-coated ER to Golgi transport vesicle"/>
    <property type="evidence" value="ECO:0007669"/>
    <property type="project" value="TreeGrafter"/>
</dbReference>